<dbReference type="EMBL" id="JBHMEI010000015">
    <property type="protein sequence ID" value="MFB9203656.1"/>
    <property type="molecule type" value="Genomic_DNA"/>
</dbReference>
<dbReference type="SUPFAM" id="SSF56601">
    <property type="entry name" value="beta-lactamase/transpeptidase-like"/>
    <property type="match status" value="1"/>
</dbReference>
<dbReference type="InterPro" id="IPR012338">
    <property type="entry name" value="Beta-lactam/transpept-like"/>
</dbReference>
<reference evidence="3 4" key="1">
    <citation type="submission" date="2024-09" db="EMBL/GenBank/DDBJ databases">
        <authorList>
            <person name="Sun Q."/>
            <person name="Mori K."/>
        </authorList>
    </citation>
    <scope>NUCLEOTIDE SEQUENCE [LARGE SCALE GENOMIC DNA]</scope>
    <source>
        <strain evidence="3 4">CCM 3426</strain>
    </source>
</reference>
<evidence type="ECO:0000259" key="2">
    <source>
        <dbReference type="Pfam" id="PF00144"/>
    </source>
</evidence>
<dbReference type="RefSeq" id="WP_189649274.1">
    <property type="nucleotide sequence ID" value="NZ_BMRC01000009.1"/>
</dbReference>
<keyword evidence="4" id="KW-1185">Reference proteome</keyword>
<dbReference type="InterPro" id="IPR050491">
    <property type="entry name" value="AmpC-like"/>
</dbReference>
<keyword evidence="1" id="KW-0732">Signal</keyword>
<dbReference type="Proteomes" id="UP001589647">
    <property type="component" value="Unassembled WGS sequence"/>
</dbReference>
<name>A0ABV5IGQ3_9ACTN</name>
<dbReference type="PANTHER" id="PTHR46825">
    <property type="entry name" value="D-ALANYL-D-ALANINE-CARBOXYPEPTIDASE/ENDOPEPTIDASE AMPH"/>
    <property type="match status" value="1"/>
</dbReference>
<dbReference type="EC" id="3.-.-.-" evidence="3"/>
<dbReference type="Gene3D" id="3.40.710.10">
    <property type="entry name" value="DD-peptidase/beta-lactamase superfamily"/>
    <property type="match status" value="1"/>
</dbReference>
<dbReference type="InterPro" id="IPR023650">
    <property type="entry name" value="Beta-lactam_class-A_AS"/>
</dbReference>
<accession>A0ABV5IGQ3</accession>
<dbReference type="InterPro" id="IPR001466">
    <property type="entry name" value="Beta-lactam-related"/>
</dbReference>
<gene>
    <name evidence="3" type="ORF">ACFFV7_20875</name>
</gene>
<dbReference type="Pfam" id="PF00144">
    <property type="entry name" value="Beta-lactamase"/>
    <property type="match status" value="1"/>
</dbReference>
<comment type="caution">
    <text evidence="3">The sequence shown here is derived from an EMBL/GenBank/DDBJ whole genome shotgun (WGS) entry which is preliminary data.</text>
</comment>
<feature type="domain" description="Beta-lactamase-related" evidence="2">
    <location>
        <begin position="41"/>
        <end position="352"/>
    </location>
</feature>
<evidence type="ECO:0000256" key="1">
    <source>
        <dbReference type="SAM" id="SignalP"/>
    </source>
</evidence>
<evidence type="ECO:0000313" key="3">
    <source>
        <dbReference type="EMBL" id="MFB9203656.1"/>
    </source>
</evidence>
<dbReference type="PROSITE" id="PS00146">
    <property type="entry name" value="BETA_LACTAMASE_A"/>
    <property type="match status" value="1"/>
</dbReference>
<evidence type="ECO:0000313" key="4">
    <source>
        <dbReference type="Proteomes" id="UP001589647"/>
    </source>
</evidence>
<protein>
    <submittedName>
        <fullName evidence="3">Serine hydrolase domain-containing protein</fullName>
        <ecNumber evidence="3">3.-.-.-</ecNumber>
    </submittedName>
</protein>
<sequence>MPSSTSRRALALLVIVPPALAPMAPAFAATAERTPTVQSRLDALTTSPDIPGAMAYIRYPDGRTATIVSGTARRGTKQPMPGADGRFRIASVSKSIIAATVLKLVDQGKIDMAEPVETYLPGVIRGEGIDGRDITVKMLLQQTSGLPDFTPAADWSKIGKQDLLKLALTLEPTPRGRFAYSNTNYMVLGLVAQAVTGRDFREVSRDLVLRPLGMRDTYWPAKGEDGIRGPHAHTYGVHPLRPKDGVVDVTRLPGYAFGASGGLVSTPRDLDTFWRAQSVKSGSYVAVAQPGWPKGARYGYGVMEIPLTCGGKLWGHGGDVPGVSTFSGRDRAGRTVTVYATGSANGGKARELLIAAFDTALCAR</sequence>
<dbReference type="GO" id="GO:0016787">
    <property type="term" value="F:hydrolase activity"/>
    <property type="evidence" value="ECO:0007669"/>
    <property type="project" value="UniProtKB-KW"/>
</dbReference>
<dbReference type="PANTHER" id="PTHR46825:SF7">
    <property type="entry name" value="D-ALANYL-D-ALANINE CARBOXYPEPTIDASE"/>
    <property type="match status" value="1"/>
</dbReference>
<organism evidence="3 4">
    <name type="scientific">Nonomuraea spiralis</name>
    <dbReference type="NCBI Taxonomy" id="46182"/>
    <lineage>
        <taxon>Bacteria</taxon>
        <taxon>Bacillati</taxon>
        <taxon>Actinomycetota</taxon>
        <taxon>Actinomycetes</taxon>
        <taxon>Streptosporangiales</taxon>
        <taxon>Streptosporangiaceae</taxon>
        <taxon>Nonomuraea</taxon>
    </lineage>
</organism>
<proteinExistence type="predicted"/>
<feature type="chain" id="PRO_5045376032" evidence="1">
    <location>
        <begin position="29"/>
        <end position="364"/>
    </location>
</feature>
<feature type="signal peptide" evidence="1">
    <location>
        <begin position="1"/>
        <end position="28"/>
    </location>
</feature>
<keyword evidence="3" id="KW-0378">Hydrolase</keyword>